<name>R7ZJ05_LYSSH</name>
<evidence type="ECO:0000313" key="1">
    <source>
        <dbReference type="EMBL" id="EON74063.1"/>
    </source>
</evidence>
<comment type="caution">
    <text evidence="1">The sequence shown here is derived from an EMBL/GenBank/DDBJ whole genome shotgun (WGS) entry which is preliminary data.</text>
</comment>
<accession>R7ZJ05</accession>
<organism evidence="1 2">
    <name type="scientific">Lysinibacillus sphaericus OT4b.31</name>
    <dbReference type="NCBI Taxonomy" id="1285586"/>
    <lineage>
        <taxon>Bacteria</taxon>
        <taxon>Bacillati</taxon>
        <taxon>Bacillota</taxon>
        <taxon>Bacilli</taxon>
        <taxon>Bacillales</taxon>
        <taxon>Bacillaceae</taxon>
        <taxon>Lysinibacillus</taxon>
    </lineage>
</organism>
<gene>
    <name evidence="1" type="ORF">H131_05349</name>
</gene>
<dbReference type="EMBL" id="AQPX01000008">
    <property type="protein sequence ID" value="EON74063.1"/>
    <property type="molecule type" value="Genomic_DNA"/>
</dbReference>
<sequence length="63" mass="6933">MLIGVEGATLLQELHVRKIHFCGDFAAKISWSRACGKGAPGTEINGFLQCIQKEKRLVTNSIF</sequence>
<dbReference type="AlphaFoldDB" id="R7ZJ05"/>
<dbReference type="HOGENOM" id="CLU_2936129_0_0_9"/>
<dbReference type="Proteomes" id="UP000013911">
    <property type="component" value="Unassembled WGS sequence"/>
</dbReference>
<reference evidence="1 2" key="1">
    <citation type="submission" date="2013-04" db="EMBL/GenBank/DDBJ databases">
        <title>Draft genome of the heavy metal tolerant bacterium Lysinibacillus sphaericus strain OT4b.31.</title>
        <authorList>
            <person name="Pena-Montenegro T.D."/>
            <person name="Dussan J."/>
        </authorList>
    </citation>
    <scope>NUCLEOTIDE SEQUENCE [LARGE SCALE GENOMIC DNA]</scope>
    <source>
        <strain evidence="1 2">OT4b.31</strain>
    </source>
</reference>
<protein>
    <submittedName>
        <fullName evidence="1">Uncharacterized protein</fullName>
    </submittedName>
</protein>
<proteinExistence type="predicted"/>
<evidence type="ECO:0000313" key="2">
    <source>
        <dbReference type="Proteomes" id="UP000013911"/>
    </source>
</evidence>